<gene>
    <name evidence="1" type="ORF">SAMN05216290_3095</name>
</gene>
<proteinExistence type="predicted"/>
<accession>A0A1I0R5C5</accession>
<dbReference type="EMBL" id="FOIR01000003">
    <property type="protein sequence ID" value="SEW35734.1"/>
    <property type="molecule type" value="Genomic_DNA"/>
</dbReference>
<evidence type="ECO:0000313" key="2">
    <source>
        <dbReference type="Proteomes" id="UP000199437"/>
    </source>
</evidence>
<organism evidence="1 2">
    <name type="scientific">Roseivirga pacifica</name>
    <dbReference type="NCBI Taxonomy" id="1267423"/>
    <lineage>
        <taxon>Bacteria</taxon>
        <taxon>Pseudomonadati</taxon>
        <taxon>Bacteroidota</taxon>
        <taxon>Cytophagia</taxon>
        <taxon>Cytophagales</taxon>
        <taxon>Roseivirgaceae</taxon>
        <taxon>Roseivirga</taxon>
    </lineage>
</organism>
<keyword evidence="2" id="KW-1185">Reference proteome</keyword>
<sequence length="381" mass="43998">MGLLLLEPPLLHMKNRILLILICVISLLQGCSKEENSSNYSYTTAELELVEKVVLGEKEYFNPSSASVTYKSTDSLHSFMSNGGVIRTYDSKGSLIRLFDKNALENSYEYPGSLPTAFDFTERNLFLFFGGTPTVFVVDEKDSIVDRINLKLGENHWIQRAPYLEVNNNKELIYISIANIDSELSENNFFSKSSLIGVFNFEGDLLETFGKFPKEYESSGKFSRGNPFRYYQYLKDKNTHYFLFDIMDEVYMYNENKKNWDTINIKARVRSYDFEESNIPFFSKQSLNKATNDVYHFISHNPSNNKLYIGTQRLLEKHPNKDDFLLIISPKEKSIKEVNLTKYFGIQYHALMPSTIASDTLTFFLASPFSDKVHLIKTTLK</sequence>
<evidence type="ECO:0000313" key="1">
    <source>
        <dbReference type="EMBL" id="SEW35734.1"/>
    </source>
</evidence>
<protein>
    <recommendedName>
        <fullName evidence="3">DUF4221 domain-containing protein</fullName>
    </recommendedName>
</protein>
<dbReference type="Proteomes" id="UP000199437">
    <property type="component" value="Unassembled WGS sequence"/>
</dbReference>
<name>A0A1I0R5C5_9BACT</name>
<dbReference type="AlphaFoldDB" id="A0A1I0R5C5"/>
<evidence type="ECO:0008006" key="3">
    <source>
        <dbReference type="Google" id="ProtNLM"/>
    </source>
</evidence>
<dbReference type="STRING" id="1267423.SAMN05216290_3095"/>
<reference evidence="2" key="1">
    <citation type="submission" date="2016-10" db="EMBL/GenBank/DDBJ databases">
        <authorList>
            <person name="Varghese N."/>
            <person name="Submissions S."/>
        </authorList>
    </citation>
    <scope>NUCLEOTIDE SEQUENCE [LARGE SCALE GENOMIC DNA]</scope>
    <source>
        <strain evidence="2">CGMCC 1.12402</strain>
    </source>
</reference>